<comment type="caution">
    <text evidence="2">The sequence shown here is derived from an EMBL/GenBank/DDBJ whole genome shotgun (WGS) entry which is preliminary data.</text>
</comment>
<dbReference type="Proteomes" id="UP000532273">
    <property type="component" value="Unassembled WGS sequence"/>
</dbReference>
<gene>
    <name evidence="1" type="ORF">GCM10007422_17620</name>
    <name evidence="2" type="ORF">GGQ60_000604</name>
</gene>
<dbReference type="Proteomes" id="UP000642938">
    <property type="component" value="Unassembled WGS sequence"/>
</dbReference>
<organism evidence="2 3">
    <name type="scientific">Pedobacter zeae</name>
    <dbReference type="NCBI Taxonomy" id="1737356"/>
    <lineage>
        <taxon>Bacteria</taxon>
        <taxon>Pseudomonadati</taxon>
        <taxon>Bacteroidota</taxon>
        <taxon>Sphingobacteriia</taxon>
        <taxon>Sphingobacteriales</taxon>
        <taxon>Sphingobacteriaceae</taxon>
        <taxon>Pedobacter</taxon>
    </lineage>
</organism>
<reference evidence="2 3" key="3">
    <citation type="submission" date="2020-08" db="EMBL/GenBank/DDBJ databases">
        <title>Genomic Encyclopedia of Type Strains, Phase IV (KMG-IV): sequencing the most valuable type-strain genomes for metagenomic binning, comparative biology and taxonomic classification.</title>
        <authorList>
            <person name="Goeker M."/>
        </authorList>
    </citation>
    <scope>NUCLEOTIDE SEQUENCE [LARGE SCALE GENOMIC DNA]</scope>
    <source>
        <strain evidence="2 3">DSM 100774</strain>
    </source>
</reference>
<name>A0A7W6P586_9SPHI</name>
<evidence type="ECO:0000313" key="3">
    <source>
        <dbReference type="Proteomes" id="UP000532273"/>
    </source>
</evidence>
<reference evidence="1" key="1">
    <citation type="journal article" date="2014" name="Int. J. Syst. Evol. Microbiol.">
        <title>Complete genome of a new Firmicutes species belonging to the dominant human colonic microbiota ('Ruminococcus bicirculans') reveals two chromosomes and a selective capacity to utilize plant glucans.</title>
        <authorList>
            <consortium name="NISC Comparative Sequencing Program"/>
            <person name="Wegmann U."/>
            <person name="Louis P."/>
            <person name="Goesmann A."/>
            <person name="Henrissat B."/>
            <person name="Duncan S.H."/>
            <person name="Flint H.J."/>
        </authorList>
    </citation>
    <scope>NUCLEOTIDE SEQUENCE</scope>
    <source>
        <strain evidence="1">CGMCC 1.15287</strain>
    </source>
</reference>
<reference evidence="1" key="4">
    <citation type="submission" date="2024-05" db="EMBL/GenBank/DDBJ databases">
        <authorList>
            <person name="Sun Q."/>
            <person name="Zhou Y."/>
        </authorList>
    </citation>
    <scope>NUCLEOTIDE SEQUENCE</scope>
    <source>
        <strain evidence="1">CGMCC 1.15287</strain>
    </source>
</reference>
<proteinExistence type="predicted"/>
<accession>A0A7W6P586</accession>
<dbReference type="EMBL" id="JACIEF010000001">
    <property type="protein sequence ID" value="MBB4106644.1"/>
    <property type="molecule type" value="Genomic_DNA"/>
</dbReference>
<keyword evidence="4" id="KW-1185">Reference proteome</keyword>
<dbReference type="AlphaFoldDB" id="A0A7W6P586"/>
<protein>
    <submittedName>
        <fullName evidence="2">Uncharacterized protein</fullName>
    </submittedName>
</protein>
<dbReference type="EMBL" id="BMHZ01000002">
    <property type="protein sequence ID" value="GGH02904.1"/>
    <property type="molecule type" value="Genomic_DNA"/>
</dbReference>
<evidence type="ECO:0000313" key="2">
    <source>
        <dbReference type="EMBL" id="MBB4106644.1"/>
    </source>
</evidence>
<evidence type="ECO:0000313" key="4">
    <source>
        <dbReference type="Proteomes" id="UP000642938"/>
    </source>
</evidence>
<evidence type="ECO:0000313" key="1">
    <source>
        <dbReference type="EMBL" id="GGH02904.1"/>
    </source>
</evidence>
<dbReference type="RefSeq" id="WP_183759892.1">
    <property type="nucleotide sequence ID" value="NZ_BMHZ01000002.1"/>
</dbReference>
<reference evidence="4" key="2">
    <citation type="journal article" date="2019" name="Int. J. Syst. Evol. Microbiol.">
        <title>The Global Catalogue of Microorganisms (GCM) 10K type strain sequencing project: providing services to taxonomists for standard genome sequencing and annotation.</title>
        <authorList>
            <consortium name="The Broad Institute Genomics Platform"/>
            <consortium name="The Broad Institute Genome Sequencing Center for Infectious Disease"/>
            <person name="Wu L."/>
            <person name="Ma J."/>
        </authorList>
    </citation>
    <scope>NUCLEOTIDE SEQUENCE [LARGE SCALE GENOMIC DNA]</scope>
    <source>
        <strain evidence="4">CGMCC 1.15287</strain>
    </source>
</reference>
<sequence>MKQYDFNEKGFCNNPTGETLWQDGKTTVIIAYCQRYGRWVYGYHMILENIRQYSMPQIIAADSGYSSQKEAKNAIISEVIGHLEKYTRHGLPSVIEKLKSDISNA</sequence>